<dbReference type="EMBL" id="HBUF01380769">
    <property type="protein sequence ID" value="CAG6730157.1"/>
    <property type="molecule type" value="Transcribed_RNA"/>
</dbReference>
<keyword evidence="2" id="KW-0732">Signal</keyword>
<dbReference type="EMBL" id="HBUF01206096">
    <property type="protein sequence ID" value="CAG6663875.1"/>
    <property type="molecule type" value="Transcribed_RNA"/>
</dbReference>
<organism evidence="3">
    <name type="scientific">Cacopsylla melanoneura</name>
    <dbReference type="NCBI Taxonomy" id="428564"/>
    <lineage>
        <taxon>Eukaryota</taxon>
        <taxon>Metazoa</taxon>
        <taxon>Ecdysozoa</taxon>
        <taxon>Arthropoda</taxon>
        <taxon>Hexapoda</taxon>
        <taxon>Insecta</taxon>
        <taxon>Pterygota</taxon>
        <taxon>Neoptera</taxon>
        <taxon>Paraneoptera</taxon>
        <taxon>Hemiptera</taxon>
        <taxon>Sternorrhyncha</taxon>
        <taxon>Psylloidea</taxon>
        <taxon>Psyllidae</taxon>
        <taxon>Psyllinae</taxon>
        <taxon>Cacopsylla</taxon>
    </lineage>
</organism>
<evidence type="ECO:0000256" key="2">
    <source>
        <dbReference type="SAM" id="SignalP"/>
    </source>
</evidence>
<dbReference type="Gene3D" id="2.10.70.10">
    <property type="entry name" value="Complement Module, domain 1"/>
    <property type="match status" value="1"/>
</dbReference>
<proteinExistence type="predicted"/>
<dbReference type="EMBL" id="HBUF01206097">
    <property type="protein sequence ID" value="CAG6663876.1"/>
    <property type="molecule type" value="Transcribed_RNA"/>
</dbReference>
<evidence type="ECO:0000313" key="3">
    <source>
        <dbReference type="EMBL" id="CAG6730157.1"/>
    </source>
</evidence>
<dbReference type="AlphaFoldDB" id="A0A8D8YJT2"/>
<feature type="chain" id="PRO_5036262589" description="VWFC domain-containing protein" evidence="2">
    <location>
        <begin position="21"/>
        <end position="261"/>
    </location>
</feature>
<protein>
    <recommendedName>
        <fullName evidence="4">VWFC domain-containing protein</fullName>
    </recommendedName>
</protein>
<feature type="signal peptide" evidence="2">
    <location>
        <begin position="1"/>
        <end position="20"/>
    </location>
</feature>
<dbReference type="EMBL" id="HBUF01164492">
    <property type="protein sequence ID" value="CAG6650898.1"/>
    <property type="molecule type" value="Transcribed_RNA"/>
</dbReference>
<feature type="compositionally biased region" description="Polar residues" evidence="1">
    <location>
        <begin position="92"/>
        <end position="112"/>
    </location>
</feature>
<name>A0A8D8YJT2_9HEMI</name>
<dbReference type="SUPFAM" id="SSF57603">
    <property type="entry name" value="FnI-like domain"/>
    <property type="match status" value="1"/>
</dbReference>
<accession>A0A8D8YJT2</accession>
<feature type="region of interest" description="Disordered" evidence="1">
    <location>
        <begin position="87"/>
        <end position="132"/>
    </location>
</feature>
<feature type="compositionally biased region" description="Low complexity" evidence="1">
    <location>
        <begin position="113"/>
        <end position="127"/>
    </location>
</feature>
<reference evidence="3" key="1">
    <citation type="submission" date="2021-05" db="EMBL/GenBank/DDBJ databases">
        <authorList>
            <person name="Alioto T."/>
            <person name="Alioto T."/>
            <person name="Gomez Garrido J."/>
        </authorList>
    </citation>
    <scope>NUCLEOTIDE SEQUENCE</scope>
</reference>
<dbReference type="EMBL" id="HBUF01164493">
    <property type="protein sequence ID" value="CAG6650900.1"/>
    <property type="molecule type" value="Transcribed_RNA"/>
</dbReference>
<evidence type="ECO:0000256" key="1">
    <source>
        <dbReference type="SAM" id="MobiDB-lite"/>
    </source>
</evidence>
<evidence type="ECO:0008006" key="4">
    <source>
        <dbReference type="Google" id="ProtNLM"/>
    </source>
</evidence>
<sequence>MKDLLVFGLCLFGLVKDSISAPALISQMGDSFDESSINNDTNPDPCYIAGNIYYHGQQISRQDECEFCLCVDGEMFCYWQCPDDDEDKETDSSANPARVRSTTPRQINNTPATDSISSSTTSHIGSTPQHFLRNTSTPAFVTRFESTSPRISSTGADVLNATVPELPSSSETSSVQSISIESSTVVSTSEKPVSCFVLGVEYKLGEVLPHNTGTCLECKCGSDGRVTCSPNDCVASEPQDEMFNSHHQDSNSLDMFDVDMF</sequence>